<dbReference type="RefSeq" id="WP_160778065.1">
    <property type="nucleotide sequence ID" value="NZ_BAAAZF010000001.1"/>
</dbReference>
<keyword evidence="1" id="KW-0812">Transmembrane</keyword>
<feature type="transmembrane region" description="Helical" evidence="1">
    <location>
        <begin position="360"/>
        <end position="384"/>
    </location>
</feature>
<keyword evidence="1" id="KW-1133">Transmembrane helix</keyword>
<reference evidence="2 4" key="1">
    <citation type="submission" date="2019-12" db="EMBL/GenBank/DDBJ databases">
        <title>Genomic-based taxomic classification of the family Erythrobacteraceae.</title>
        <authorList>
            <person name="Xu L."/>
        </authorList>
    </citation>
    <scope>NUCLEOTIDE SEQUENCE [LARGE SCALE GENOMIC DNA]</scope>
    <source>
        <strain evidence="2 4">JCM 16677</strain>
    </source>
</reference>
<keyword evidence="4" id="KW-1185">Reference proteome</keyword>
<dbReference type="OrthoDB" id="9111327at2"/>
<sequence length="387" mass="42983">MSGEGIEAVGQIAEGGLAARAVENEAGEGGQPAPGKGHFSESDCLNCGTTLVGTHCHSCGQKAHLHRTLTAFWQDLLHGALHFDGKMWRTLPKLFFKPGELTRRYIAGERARFVSPMALFLFSVFAMFAIFQMAGISTPTDIQGNVGAQIGEALTAEQAELTEELAKLDERLAQDDLPDTVRTDLQTRRTKLAERLEGMEVASDLAFIREGISNSEPEVTRNADGDVVVPLGDDGDQQMTMGADQFAWVREAIGKWEKNPGLMLYKLQTNFYKFSWLLIPISVPFVWLLFAWKRRFRAYDHAIFVTYSLSFMSLLVIVLTMSGLAGLAIGWVVAGSTLLPAIHIYKHLRGAYELSRFSTIWRLAVLLFFINVILMLFFQLLLLLGAF</sequence>
<evidence type="ECO:0000313" key="3">
    <source>
        <dbReference type="EMBL" id="MXP33291.1"/>
    </source>
</evidence>
<evidence type="ECO:0000313" key="2">
    <source>
        <dbReference type="EMBL" id="MXP30531.1"/>
    </source>
</evidence>
<dbReference type="Proteomes" id="UP000446786">
    <property type="component" value="Unassembled WGS sequence"/>
</dbReference>
<keyword evidence="1" id="KW-0472">Membrane</keyword>
<feature type="transmembrane region" description="Helical" evidence="1">
    <location>
        <begin position="328"/>
        <end position="348"/>
    </location>
</feature>
<evidence type="ECO:0000256" key="1">
    <source>
        <dbReference type="SAM" id="Phobius"/>
    </source>
</evidence>
<proteinExistence type="predicted"/>
<evidence type="ECO:0000313" key="4">
    <source>
        <dbReference type="Proteomes" id="UP000446786"/>
    </source>
</evidence>
<comment type="caution">
    <text evidence="2">The sequence shown here is derived from an EMBL/GenBank/DDBJ whole genome shotgun (WGS) entry which is preliminary data.</text>
</comment>
<feature type="transmembrane region" description="Helical" evidence="1">
    <location>
        <begin position="271"/>
        <end position="290"/>
    </location>
</feature>
<feature type="transmembrane region" description="Helical" evidence="1">
    <location>
        <begin position="302"/>
        <end position="322"/>
    </location>
</feature>
<dbReference type="EMBL" id="WTYE01000001">
    <property type="protein sequence ID" value="MXP30531.1"/>
    <property type="molecule type" value="Genomic_DNA"/>
</dbReference>
<dbReference type="Pfam" id="PF12412">
    <property type="entry name" value="DUF3667"/>
    <property type="match status" value="1"/>
</dbReference>
<organism evidence="2 4">
    <name type="scientific">Parerythrobacter jejuensis</name>
    <dbReference type="NCBI Taxonomy" id="795812"/>
    <lineage>
        <taxon>Bacteria</taxon>
        <taxon>Pseudomonadati</taxon>
        <taxon>Pseudomonadota</taxon>
        <taxon>Alphaproteobacteria</taxon>
        <taxon>Sphingomonadales</taxon>
        <taxon>Erythrobacteraceae</taxon>
        <taxon>Parerythrobacter</taxon>
    </lineage>
</organism>
<accession>A0A845ANV0</accession>
<name>A0A845ANV0_9SPHN</name>
<gene>
    <name evidence="2" type="ORF">GRI94_01705</name>
    <name evidence="3" type="ORF">GRI94_15795</name>
</gene>
<dbReference type="InterPro" id="IPR022134">
    <property type="entry name" value="DUF3667"/>
</dbReference>
<protein>
    <submittedName>
        <fullName evidence="2">DUF3667 domain-containing protein</fullName>
    </submittedName>
</protein>
<dbReference type="EMBL" id="WTYE01000001">
    <property type="protein sequence ID" value="MXP33291.1"/>
    <property type="molecule type" value="Genomic_DNA"/>
</dbReference>
<dbReference type="AlphaFoldDB" id="A0A845ANV0"/>
<feature type="transmembrane region" description="Helical" evidence="1">
    <location>
        <begin position="113"/>
        <end position="134"/>
    </location>
</feature>